<keyword evidence="9 13" id="KW-1133">Transmembrane helix</keyword>
<comment type="subcellular location">
    <subcellularLocation>
        <location evidence="1">Cell membrane</location>
        <topology evidence="1">Multi-pass membrane protein</topology>
    </subcellularLocation>
</comment>
<dbReference type="SUPFAM" id="SSF160544">
    <property type="entry name" value="EscU C-terminal domain-like"/>
    <property type="match status" value="1"/>
</dbReference>
<keyword evidence="15" id="KW-0969">Cilium</keyword>
<gene>
    <name evidence="13 15" type="primary">flhB</name>
    <name evidence="15" type="ORF">NSPZN2_40581</name>
</gene>
<dbReference type="PANTHER" id="PTHR30531">
    <property type="entry name" value="FLAGELLAR BIOSYNTHETIC PROTEIN FLHB"/>
    <property type="match status" value="1"/>
</dbReference>
<evidence type="ECO:0000256" key="2">
    <source>
        <dbReference type="ARBA" id="ARBA00010690"/>
    </source>
</evidence>
<dbReference type="PRINTS" id="PR00950">
    <property type="entry name" value="TYPE3IMSPROT"/>
</dbReference>
<dbReference type="PANTHER" id="PTHR30531:SF12">
    <property type="entry name" value="FLAGELLAR BIOSYNTHETIC PROTEIN FLHB"/>
    <property type="match status" value="1"/>
</dbReference>
<keyword evidence="15" id="KW-0282">Flagellum</keyword>
<feature type="region of interest" description="Disordered" evidence="14">
    <location>
        <begin position="1"/>
        <end position="23"/>
    </location>
</feature>
<dbReference type="NCBIfam" id="TIGR00328">
    <property type="entry name" value="flhB"/>
    <property type="match status" value="1"/>
</dbReference>
<evidence type="ECO:0000256" key="13">
    <source>
        <dbReference type="RuleBase" id="RU364091"/>
    </source>
</evidence>
<evidence type="ECO:0000313" key="16">
    <source>
        <dbReference type="Proteomes" id="UP000675880"/>
    </source>
</evidence>
<evidence type="ECO:0000256" key="4">
    <source>
        <dbReference type="ARBA" id="ARBA00022448"/>
    </source>
</evidence>
<keyword evidence="11 13" id="KW-1006">Bacterial flagellum protein export</keyword>
<protein>
    <recommendedName>
        <fullName evidence="3 13">Flagellar biosynthetic protein FlhB</fullName>
    </recommendedName>
</protein>
<keyword evidence="10 13" id="KW-0472">Membrane</keyword>
<evidence type="ECO:0000256" key="6">
    <source>
        <dbReference type="ARBA" id="ARBA00022692"/>
    </source>
</evidence>
<dbReference type="InterPro" id="IPR006135">
    <property type="entry name" value="T3SS_substrate_exporter"/>
</dbReference>
<organism evidence="15 16">
    <name type="scientific">Nitrospira defluvii</name>
    <dbReference type="NCBI Taxonomy" id="330214"/>
    <lineage>
        <taxon>Bacteria</taxon>
        <taxon>Pseudomonadati</taxon>
        <taxon>Nitrospirota</taxon>
        <taxon>Nitrospiria</taxon>
        <taxon>Nitrospirales</taxon>
        <taxon>Nitrospiraceae</taxon>
        <taxon>Nitrospira</taxon>
    </lineage>
</organism>
<keyword evidence="7 13" id="KW-1005">Bacterial flagellum biogenesis</keyword>
<dbReference type="InterPro" id="IPR029025">
    <property type="entry name" value="T3SS_substrate_exporter_C"/>
</dbReference>
<feature type="compositionally biased region" description="Polar residues" evidence="14">
    <location>
        <begin position="1"/>
        <end position="12"/>
    </location>
</feature>
<sequence length="360" mass="39507">MADSAQNRTEQATPKRKSEARAKGQIALSRDAAMAVALLGSFGALYWMTPTILNGLRASLQAWLSRSMEEATHQALSLDHLHVILRQIGLEVFVMLGPVVAGIAVVGVGANLMQTGFLWKKDGFSLDWSRINPMGGFSRLFSIRSLVELIKSWLKILAIGGVGYLTIKQDMLAFISLTQFGMESLLPTVGWATLKAALTMSGAELVIGAADYGYQRFQWERDLRMSRDEIKEESRAAEGDPGVKAKIRSTQREMSRKRMMAAVPIADVIITNPTHLAVALKYDAKANGAPVVVAKGAGFIAEKIREIGRQHGVMIVENKLVARTLYKLVEVGREVPEDLYRAVAEILAFVYRVRGKLPPA</sequence>
<evidence type="ECO:0000256" key="5">
    <source>
        <dbReference type="ARBA" id="ARBA00022475"/>
    </source>
</evidence>
<comment type="function">
    <text evidence="12 13">Required for formation of the rod structure in the basal body of the flagellar apparatus. Together with FliI and FliH, may constitute the export apparatus of flagellin.</text>
</comment>
<comment type="similarity">
    <text evidence="2 13">Belongs to the type III secretion exporter family.</text>
</comment>
<evidence type="ECO:0000256" key="9">
    <source>
        <dbReference type="ARBA" id="ARBA00022989"/>
    </source>
</evidence>
<feature type="transmembrane region" description="Helical" evidence="13">
    <location>
        <begin position="32"/>
        <end position="49"/>
    </location>
</feature>
<reference evidence="15 16" key="1">
    <citation type="submission" date="2021-02" db="EMBL/GenBank/DDBJ databases">
        <authorList>
            <person name="Han P."/>
        </authorList>
    </citation>
    <scope>NUCLEOTIDE SEQUENCE [LARGE SCALE GENOMIC DNA]</scope>
    <source>
        <strain evidence="15">Candidatus Nitrospira sp. ZN2</strain>
    </source>
</reference>
<name>A0ABN7LZH5_9BACT</name>
<dbReference type="Proteomes" id="UP000675880">
    <property type="component" value="Unassembled WGS sequence"/>
</dbReference>
<evidence type="ECO:0000256" key="10">
    <source>
        <dbReference type="ARBA" id="ARBA00023136"/>
    </source>
</evidence>
<comment type="caution">
    <text evidence="15">The sequence shown here is derived from an EMBL/GenBank/DDBJ whole genome shotgun (WGS) entry which is preliminary data.</text>
</comment>
<keyword evidence="6 13" id="KW-0812">Transmembrane</keyword>
<evidence type="ECO:0000313" key="15">
    <source>
        <dbReference type="EMBL" id="CAE6777293.1"/>
    </source>
</evidence>
<keyword evidence="5 13" id="KW-1003">Cell membrane</keyword>
<keyword evidence="8 13" id="KW-0653">Protein transport</keyword>
<dbReference type="RefSeq" id="WP_213043384.1">
    <property type="nucleotide sequence ID" value="NZ_CAJNBJ010000017.1"/>
</dbReference>
<evidence type="ECO:0000256" key="14">
    <source>
        <dbReference type="SAM" id="MobiDB-lite"/>
    </source>
</evidence>
<dbReference type="Gene3D" id="6.10.250.2080">
    <property type="match status" value="1"/>
</dbReference>
<evidence type="ECO:0000256" key="12">
    <source>
        <dbReference type="ARBA" id="ARBA00025078"/>
    </source>
</evidence>
<dbReference type="InterPro" id="IPR006136">
    <property type="entry name" value="FlhB"/>
</dbReference>
<feature type="transmembrane region" description="Helical" evidence="13">
    <location>
        <begin position="92"/>
        <end position="112"/>
    </location>
</feature>
<evidence type="ECO:0000256" key="1">
    <source>
        <dbReference type="ARBA" id="ARBA00004651"/>
    </source>
</evidence>
<dbReference type="EMBL" id="CAJNBJ010000017">
    <property type="protein sequence ID" value="CAE6777293.1"/>
    <property type="molecule type" value="Genomic_DNA"/>
</dbReference>
<keyword evidence="15" id="KW-0966">Cell projection</keyword>
<comment type="caution">
    <text evidence="13">Lacks conserved residue(s) required for the propagation of feature annotation.</text>
</comment>
<keyword evidence="16" id="KW-1185">Reference proteome</keyword>
<evidence type="ECO:0000256" key="3">
    <source>
        <dbReference type="ARBA" id="ARBA00021622"/>
    </source>
</evidence>
<feature type="compositionally biased region" description="Basic and acidic residues" evidence="14">
    <location>
        <begin position="230"/>
        <end position="243"/>
    </location>
</feature>
<dbReference type="Pfam" id="PF01312">
    <property type="entry name" value="Bac_export_2"/>
    <property type="match status" value="1"/>
</dbReference>
<dbReference type="Gene3D" id="3.40.1690.10">
    <property type="entry name" value="secretion proteins EscU"/>
    <property type="match status" value="1"/>
</dbReference>
<keyword evidence="4 13" id="KW-0813">Transport</keyword>
<evidence type="ECO:0000256" key="8">
    <source>
        <dbReference type="ARBA" id="ARBA00022927"/>
    </source>
</evidence>
<evidence type="ECO:0000256" key="11">
    <source>
        <dbReference type="ARBA" id="ARBA00023225"/>
    </source>
</evidence>
<accession>A0ABN7LZH5</accession>
<proteinExistence type="inferred from homology"/>
<feature type="region of interest" description="Disordered" evidence="14">
    <location>
        <begin position="230"/>
        <end position="249"/>
    </location>
</feature>
<evidence type="ECO:0000256" key="7">
    <source>
        <dbReference type="ARBA" id="ARBA00022795"/>
    </source>
</evidence>